<evidence type="ECO:0000313" key="2">
    <source>
        <dbReference type="EMBL" id="OMP00689.1"/>
    </source>
</evidence>
<feature type="region of interest" description="Disordered" evidence="1">
    <location>
        <begin position="1"/>
        <end position="21"/>
    </location>
</feature>
<dbReference type="AlphaFoldDB" id="A0A1R3K0S5"/>
<dbReference type="EMBL" id="AWUE01014923">
    <property type="protein sequence ID" value="OMP00689.1"/>
    <property type="molecule type" value="Genomic_DNA"/>
</dbReference>
<keyword evidence="3" id="KW-1185">Reference proteome</keyword>
<evidence type="ECO:0000313" key="3">
    <source>
        <dbReference type="Proteomes" id="UP000187203"/>
    </source>
</evidence>
<dbReference type="STRING" id="93759.A0A1R3K0S5"/>
<accession>A0A1R3K0S5</accession>
<sequence length="59" mass="6841">MVKLEAEKQRGKGIEEEKEEMGDRFWWDEPIDNMGVDELEAYIKALDELRNNVAKKASG</sequence>
<protein>
    <recommendedName>
        <fullName evidence="4">Mads box protein</fullName>
    </recommendedName>
</protein>
<reference evidence="3" key="1">
    <citation type="submission" date="2013-09" db="EMBL/GenBank/DDBJ databases">
        <title>Corchorus olitorius genome sequencing.</title>
        <authorList>
            <person name="Alam M."/>
            <person name="Haque M.S."/>
            <person name="Islam M.S."/>
            <person name="Emdad E.M."/>
            <person name="Islam M.M."/>
            <person name="Ahmed B."/>
            <person name="Halim A."/>
            <person name="Hossen Q.M.M."/>
            <person name="Hossain M.Z."/>
            <person name="Ahmed R."/>
            <person name="Khan M.M."/>
            <person name="Islam R."/>
            <person name="Rashid M.M."/>
            <person name="Khan S.A."/>
            <person name="Rahman M.S."/>
            <person name="Alam M."/>
            <person name="Yahiya A.S."/>
            <person name="Khan M.S."/>
            <person name="Azam M.S."/>
            <person name="Haque T."/>
            <person name="Lashkar M.Z.H."/>
            <person name="Akhand A.I."/>
            <person name="Morshed G."/>
            <person name="Roy S."/>
            <person name="Uddin K.S."/>
            <person name="Rabeya T."/>
            <person name="Hossain A.S."/>
            <person name="Chowdhury A."/>
            <person name="Snigdha A.R."/>
            <person name="Mortoza M.S."/>
            <person name="Matin S.A."/>
            <person name="Hoque S.M.E."/>
            <person name="Islam M.K."/>
            <person name="Roy D.K."/>
            <person name="Haider R."/>
            <person name="Moosa M.M."/>
            <person name="Elias S.M."/>
            <person name="Hasan A.M."/>
            <person name="Jahan S."/>
            <person name="Shafiuddin M."/>
            <person name="Mahmood N."/>
            <person name="Shommy N.S."/>
        </authorList>
    </citation>
    <scope>NUCLEOTIDE SEQUENCE [LARGE SCALE GENOMIC DNA]</scope>
    <source>
        <strain evidence="3">cv. O-4</strain>
    </source>
</reference>
<organism evidence="2 3">
    <name type="scientific">Corchorus olitorius</name>
    <dbReference type="NCBI Taxonomy" id="93759"/>
    <lineage>
        <taxon>Eukaryota</taxon>
        <taxon>Viridiplantae</taxon>
        <taxon>Streptophyta</taxon>
        <taxon>Embryophyta</taxon>
        <taxon>Tracheophyta</taxon>
        <taxon>Spermatophyta</taxon>
        <taxon>Magnoliopsida</taxon>
        <taxon>eudicotyledons</taxon>
        <taxon>Gunneridae</taxon>
        <taxon>Pentapetalae</taxon>
        <taxon>rosids</taxon>
        <taxon>malvids</taxon>
        <taxon>Malvales</taxon>
        <taxon>Malvaceae</taxon>
        <taxon>Grewioideae</taxon>
        <taxon>Apeibeae</taxon>
        <taxon>Corchorus</taxon>
    </lineage>
</organism>
<name>A0A1R3K0S5_9ROSI</name>
<gene>
    <name evidence="2" type="ORF">COLO4_12456</name>
</gene>
<comment type="caution">
    <text evidence="2">The sequence shown here is derived from an EMBL/GenBank/DDBJ whole genome shotgun (WGS) entry which is preliminary data.</text>
</comment>
<evidence type="ECO:0008006" key="4">
    <source>
        <dbReference type="Google" id="ProtNLM"/>
    </source>
</evidence>
<dbReference type="OrthoDB" id="1896642at2759"/>
<dbReference type="Proteomes" id="UP000187203">
    <property type="component" value="Unassembled WGS sequence"/>
</dbReference>
<proteinExistence type="predicted"/>
<evidence type="ECO:0000256" key="1">
    <source>
        <dbReference type="SAM" id="MobiDB-lite"/>
    </source>
</evidence>